<dbReference type="STRING" id="576137.A0A1L7WID4"/>
<sequence>MSAWVDPQGWERFKNAIRGLYIVNGHELEGPDGVIKLMEVKHGFKATKAQYEKKFREWGFKKNHTKDDWKIVGQKIEKRKRMGKESAIYLDSELMPRKKVQKEVSRQGYMSFTEQYNQAYAMSPQTPPGFDIRTPTAIPAFRLVFENLPILQFQEVVHPLADAIKSFDSEFSALIPFLGKLSPQKNLCQESLSIIGSLLPNSAFHQEPCAIGIALGQVEKLGSLQLLNIAMFLISNNFPGETSDEKLYEWFIQSGPAVLRTVASAKGTTAEALREKLFRLAVEAEDVPKVKLLIKAGVDPNGHVCRHSRIPDTMNPFQLACIRGNTELVHVLIEAGSSIDQPGHGWKSSGLVLAILGEYRRGSEYFWSPETQSYTESRWCYNPSEEDEDYLDDNVDDEEKAALFLALVKSLIEAGAAVNPVVDESSSENLSGRKENKLVFGKALTSVMQERHSPLTVASKYRNQELVDMFLQKGADVNFLTKQGCSALQECLYSREERELDSADDDFIPRPLSERKPLFPGAKSVSRVISVAHSLLSAGADVDGQFGPCCWPERLEADSQDDDDDYVQNHGEEGCCWTTLDLGVLTESLVIVQMMIRAGSFRTTKHSLEQAVAIGCFELVEILLDLRAPLSSDALGDIIHRDRSGKNIRALLKVRSDTTTQRMILLQAISAGDNPTIEYVFEFGASNGHRLLQNLDGLPRALRDCCDSGHIDTLGFIIDKFSMYNVSISLYFGDALHSALYRGYDDIVDMLLWAGADANVVSRFGRTALMEAVKKKDRKAVLKLLDSGSILNTETVLHSCDGKPTLSCVHLHDVCGDALIMAIEWGDNFVVEKFLNAGASIDAMGEADGNRGWSRCTCITPLTAAIMKSNFPLIDTLVSNGAAVNNPPGSASSSMTPLAAALRNRHLAVVNFLVRRGASPYDSLALKEATNDFRLLQVLLTAFGSCDIPDCSEDVGYEALDKAMKAQDQNTTMALLDGLLKCIKPIDRLLSWTLIEALKHDTTVNHPIVRMVLDRGADPNTVLEFDDGSFGVPLRIAIAGKNQSKVQMLLDAGGNADVNLIGMHESPMQSAVYMNVHDTVRILLENGSDPNAVPLSPGKERQRRTWYTRDRDTGTPLQIAVRGRDTETIRLLLQYKANTNAIFGNMHHTPLQMASRDGSKEIVELLLEHGADVDGPPAREFGATALQFAAIKGLLGIAYLLLQYDADVNAPAAEVDGRTALEGAAEHGRVDMVQLLLNSGANIFQDGQEQYENALRRASENGHRAVRRLLESYHGPRAVAHNRLPGNNGPCTIDISKPKVFTKVVHYNHLPPKHYHGHNLVRLPSSTAMRKCTVDKGKVISCYDSQSGIKKGQWRGDPSSYRLSQKARNYRQTEYSQDQWNLYPEFCQEANWHTTKSRIAS</sequence>
<dbReference type="OrthoDB" id="539213at2759"/>
<organism evidence="5 6">
    <name type="scientific">Phialocephala subalpina</name>
    <dbReference type="NCBI Taxonomy" id="576137"/>
    <lineage>
        <taxon>Eukaryota</taxon>
        <taxon>Fungi</taxon>
        <taxon>Dikarya</taxon>
        <taxon>Ascomycota</taxon>
        <taxon>Pezizomycotina</taxon>
        <taxon>Leotiomycetes</taxon>
        <taxon>Helotiales</taxon>
        <taxon>Mollisiaceae</taxon>
        <taxon>Phialocephala</taxon>
        <taxon>Phialocephala fortinii species complex</taxon>
    </lineage>
</organism>
<dbReference type="PROSITE" id="PS50088">
    <property type="entry name" value="ANK_REPEAT"/>
    <property type="match status" value="7"/>
</dbReference>
<dbReference type="Pfam" id="PF00023">
    <property type="entry name" value="Ank"/>
    <property type="match status" value="1"/>
</dbReference>
<evidence type="ECO:0000313" key="6">
    <source>
        <dbReference type="Proteomes" id="UP000184330"/>
    </source>
</evidence>
<feature type="repeat" description="ANK" evidence="3">
    <location>
        <begin position="1181"/>
        <end position="1213"/>
    </location>
</feature>
<feature type="repeat" description="ANK" evidence="3">
    <location>
        <begin position="1216"/>
        <end position="1248"/>
    </location>
</feature>
<reference evidence="5 6" key="1">
    <citation type="submission" date="2016-03" db="EMBL/GenBank/DDBJ databases">
        <authorList>
            <person name="Ploux O."/>
        </authorList>
    </citation>
    <scope>NUCLEOTIDE SEQUENCE [LARGE SCALE GENOMIC DNA]</scope>
    <source>
        <strain evidence="5 6">UAMH 11012</strain>
    </source>
</reference>
<keyword evidence="2 3" id="KW-0040">ANK repeat</keyword>
<dbReference type="PROSITE" id="PS50297">
    <property type="entry name" value="ANK_REP_REGION"/>
    <property type="match status" value="6"/>
</dbReference>
<accession>A0A1L7WID4</accession>
<dbReference type="SUPFAM" id="SSF48403">
    <property type="entry name" value="Ankyrin repeat"/>
    <property type="match status" value="4"/>
</dbReference>
<evidence type="ECO:0000313" key="5">
    <source>
        <dbReference type="EMBL" id="CZR52517.1"/>
    </source>
</evidence>
<dbReference type="SMART" id="SM00248">
    <property type="entry name" value="ANK"/>
    <property type="match status" value="15"/>
</dbReference>
<evidence type="ECO:0000259" key="4">
    <source>
        <dbReference type="Pfam" id="PF14420"/>
    </source>
</evidence>
<name>A0A1L7WID4_9HELO</name>
<evidence type="ECO:0000256" key="3">
    <source>
        <dbReference type="PROSITE-ProRule" id="PRU00023"/>
    </source>
</evidence>
<dbReference type="InterPro" id="IPR025676">
    <property type="entry name" value="Clr5_dom"/>
</dbReference>
<protein>
    <recommendedName>
        <fullName evidence="4">Clr5 domain-containing protein</fullName>
    </recommendedName>
</protein>
<feature type="repeat" description="ANK" evidence="3">
    <location>
        <begin position="735"/>
        <end position="763"/>
    </location>
</feature>
<gene>
    <name evidence="5" type="ORF">PAC_02394</name>
</gene>
<dbReference type="Gene3D" id="1.25.40.20">
    <property type="entry name" value="Ankyrin repeat-containing domain"/>
    <property type="match status" value="5"/>
</dbReference>
<dbReference type="Pfam" id="PF14420">
    <property type="entry name" value="Clr5"/>
    <property type="match status" value="1"/>
</dbReference>
<feature type="repeat" description="ANK" evidence="3">
    <location>
        <begin position="1112"/>
        <end position="1141"/>
    </location>
</feature>
<dbReference type="Pfam" id="PF12796">
    <property type="entry name" value="Ank_2"/>
    <property type="match status" value="3"/>
</dbReference>
<dbReference type="PANTHER" id="PTHR24198">
    <property type="entry name" value="ANKYRIN REPEAT AND PROTEIN KINASE DOMAIN-CONTAINING PROTEIN"/>
    <property type="match status" value="1"/>
</dbReference>
<dbReference type="InterPro" id="IPR036770">
    <property type="entry name" value="Ankyrin_rpt-contain_sf"/>
</dbReference>
<feature type="repeat" description="ANK" evidence="3">
    <location>
        <begin position="450"/>
        <end position="482"/>
    </location>
</feature>
<dbReference type="PANTHER" id="PTHR24198:SF165">
    <property type="entry name" value="ANKYRIN REPEAT-CONTAINING PROTEIN-RELATED"/>
    <property type="match status" value="1"/>
</dbReference>
<keyword evidence="6" id="KW-1185">Reference proteome</keyword>
<proteinExistence type="predicted"/>
<feature type="repeat" description="ANK" evidence="3">
    <location>
        <begin position="312"/>
        <end position="344"/>
    </location>
</feature>
<feature type="repeat" description="ANK" evidence="3">
    <location>
        <begin position="1146"/>
        <end position="1178"/>
    </location>
</feature>
<dbReference type="EMBL" id="FJOG01000003">
    <property type="protein sequence ID" value="CZR52517.1"/>
    <property type="molecule type" value="Genomic_DNA"/>
</dbReference>
<evidence type="ECO:0000256" key="1">
    <source>
        <dbReference type="ARBA" id="ARBA00022737"/>
    </source>
</evidence>
<dbReference type="InterPro" id="IPR002110">
    <property type="entry name" value="Ankyrin_rpt"/>
</dbReference>
<keyword evidence="1" id="KW-0677">Repeat</keyword>
<feature type="domain" description="Clr5" evidence="4">
    <location>
        <begin position="8"/>
        <end position="62"/>
    </location>
</feature>
<dbReference type="Proteomes" id="UP000184330">
    <property type="component" value="Unassembled WGS sequence"/>
</dbReference>
<evidence type="ECO:0000256" key="2">
    <source>
        <dbReference type="ARBA" id="ARBA00023043"/>
    </source>
</evidence>